<sequence length="52" mass="5969">MDLSKLSNNDLKNAIWIYNNGMVPIGGLDVEQYRMELIYRGEDGKGYGEEEE</sequence>
<proteinExistence type="predicted"/>
<accession>A0ABV4BPF6</accession>
<name>A0ABV4BPF6_9CLOT</name>
<evidence type="ECO:0000313" key="1">
    <source>
        <dbReference type="EMBL" id="MEY7998648.1"/>
    </source>
</evidence>
<reference evidence="1 2" key="1">
    <citation type="submission" date="2024-08" db="EMBL/GenBank/DDBJ databases">
        <title>Clostridium lapicellarii sp. nov., and Clostridium renhuaiense sp. nov., two species isolated from the mud in a fermentation cellar used for producing sauce-flavour Chinese liquors.</title>
        <authorList>
            <person name="Yang F."/>
            <person name="Wang H."/>
            <person name="Chen L.Q."/>
            <person name="Zhou N."/>
            <person name="Lu J.J."/>
            <person name="Pu X.X."/>
            <person name="Wan B."/>
            <person name="Wang L."/>
            <person name="Liu S.J."/>
        </authorList>
    </citation>
    <scope>NUCLEOTIDE SEQUENCE [LARGE SCALE GENOMIC DNA]</scope>
    <source>
        <strain evidence="1 2">MT-5</strain>
    </source>
</reference>
<protein>
    <recommendedName>
        <fullName evidence="3">XkdX family protein</fullName>
    </recommendedName>
</protein>
<evidence type="ECO:0008006" key="3">
    <source>
        <dbReference type="Google" id="ProtNLM"/>
    </source>
</evidence>
<keyword evidence="2" id="KW-1185">Reference proteome</keyword>
<dbReference type="RefSeq" id="WP_369702546.1">
    <property type="nucleotide sequence ID" value="NZ_JBGEWD010000001.1"/>
</dbReference>
<gene>
    <name evidence="1" type="ORF">AB8U03_00280</name>
</gene>
<comment type="caution">
    <text evidence="1">The sequence shown here is derived from an EMBL/GenBank/DDBJ whole genome shotgun (WGS) entry which is preliminary data.</text>
</comment>
<evidence type="ECO:0000313" key="2">
    <source>
        <dbReference type="Proteomes" id="UP001564657"/>
    </source>
</evidence>
<dbReference type="EMBL" id="JBGEWD010000001">
    <property type="protein sequence ID" value="MEY7998648.1"/>
    <property type="molecule type" value="Genomic_DNA"/>
</dbReference>
<dbReference type="Proteomes" id="UP001564657">
    <property type="component" value="Unassembled WGS sequence"/>
</dbReference>
<organism evidence="1 2">
    <name type="scientific">Clostridium moutaii</name>
    <dbReference type="NCBI Taxonomy" id="3240932"/>
    <lineage>
        <taxon>Bacteria</taxon>
        <taxon>Bacillati</taxon>
        <taxon>Bacillota</taxon>
        <taxon>Clostridia</taxon>
        <taxon>Eubacteriales</taxon>
        <taxon>Clostridiaceae</taxon>
        <taxon>Clostridium</taxon>
    </lineage>
</organism>